<feature type="compositionally biased region" description="Acidic residues" evidence="3">
    <location>
        <begin position="320"/>
        <end position="334"/>
    </location>
</feature>
<dbReference type="Pfam" id="PF00956">
    <property type="entry name" value="NAP"/>
    <property type="match status" value="1"/>
</dbReference>
<dbReference type="GO" id="GO:0006334">
    <property type="term" value="P:nucleosome assembly"/>
    <property type="evidence" value="ECO:0007669"/>
    <property type="project" value="InterPro"/>
</dbReference>
<feature type="region of interest" description="Disordered" evidence="3">
    <location>
        <begin position="320"/>
        <end position="347"/>
    </location>
</feature>
<dbReference type="GO" id="GO:0005634">
    <property type="term" value="C:nucleus"/>
    <property type="evidence" value="ECO:0007669"/>
    <property type="project" value="InterPro"/>
</dbReference>
<evidence type="ECO:0000256" key="3">
    <source>
        <dbReference type="SAM" id="MobiDB-lite"/>
    </source>
</evidence>
<evidence type="ECO:0000313" key="4">
    <source>
        <dbReference type="EMBL" id="KOO53565.1"/>
    </source>
</evidence>
<dbReference type="EMBL" id="JWZX01000175">
    <property type="protein sequence ID" value="KOO53565.1"/>
    <property type="molecule type" value="Genomic_DNA"/>
</dbReference>
<dbReference type="InterPro" id="IPR037231">
    <property type="entry name" value="NAP-like_sf"/>
</dbReference>
<comment type="caution">
    <text evidence="4">The sequence shown here is derived from an EMBL/GenBank/DDBJ whole genome shotgun (WGS) entry which is preliminary data.</text>
</comment>
<dbReference type="PANTHER" id="PTHR11875">
    <property type="entry name" value="TESTIS-SPECIFIC Y-ENCODED PROTEIN"/>
    <property type="match status" value="1"/>
</dbReference>
<organism evidence="4 5">
    <name type="scientific">Chrysochromulina tobinii</name>
    <dbReference type="NCBI Taxonomy" id="1460289"/>
    <lineage>
        <taxon>Eukaryota</taxon>
        <taxon>Haptista</taxon>
        <taxon>Haptophyta</taxon>
        <taxon>Prymnesiophyceae</taxon>
        <taxon>Prymnesiales</taxon>
        <taxon>Chrysochromulinaceae</taxon>
        <taxon>Chrysochromulina</taxon>
    </lineage>
</organism>
<evidence type="ECO:0000256" key="1">
    <source>
        <dbReference type="ARBA" id="ARBA00009947"/>
    </source>
</evidence>
<dbReference type="Proteomes" id="UP000037460">
    <property type="component" value="Unassembled WGS sequence"/>
</dbReference>
<accession>A0A0M0LR81</accession>
<reference evidence="5" key="1">
    <citation type="journal article" date="2015" name="PLoS Genet.">
        <title>Genome Sequence and Transcriptome Analyses of Chrysochromulina tobin: Metabolic Tools for Enhanced Algal Fitness in the Prominent Order Prymnesiales (Haptophyceae).</title>
        <authorList>
            <person name="Hovde B.T."/>
            <person name="Deodato C.R."/>
            <person name="Hunsperger H.M."/>
            <person name="Ryken S.A."/>
            <person name="Yost W."/>
            <person name="Jha R.K."/>
            <person name="Patterson J."/>
            <person name="Monnat R.J. Jr."/>
            <person name="Barlow S.B."/>
            <person name="Starkenburg S.R."/>
            <person name="Cattolico R.A."/>
        </authorList>
    </citation>
    <scope>NUCLEOTIDE SEQUENCE</scope>
    <source>
        <strain evidence="5">CCMP291</strain>
    </source>
</reference>
<feature type="compositionally biased region" description="Basic and acidic residues" evidence="3">
    <location>
        <begin position="335"/>
        <end position="347"/>
    </location>
</feature>
<dbReference type="AlphaFoldDB" id="A0A0M0LR81"/>
<evidence type="ECO:0000256" key="2">
    <source>
        <dbReference type="RuleBase" id="RU003876"/>
    </source>
</evidence>
<name>A0A0M0LR81_9EUKA</name>
<dbReference type="SUPFAM" id="SSF143113">
    <property type="entry name" value="NAP-like"/>
    <property type="match status" value="1"/>
</dbReference>
<keyword evidence="5" id="KW-1185">Reference proteome</keyword>
<dbReference type="Gene3D" id="3.30.1120.90">
    <property type="entry name" value="Nucleosome assembly protein"/>
    <property type="match status" value="1"/>
</dbReference>
<protein>
    <submittedName>
        <fullName evidence="4">Nucleosome assembly protein 1-like 4</fullName>
    </submittedName>
</protein>
<sequence>MPRFLSSIALRGPLARLARPLCVRSHPSPAALIPAEQMPHALRRRIAGIEALHAEFEELEEAHHEQLRLIEQSFTEKSNALFTRRQRIVAGVEEPTDEEVARSAYFAEFEEVLGKAPVPRPGDAPVVGIPAFWPTVLRRCTSLQPDAIEGFAISEADWAVLEHLVEVRMEPWQPQEQMPDDFDADVVHDEPGFSFTFVFAPNPLLRSPELTIFCLGSMEVASATTPEWTDPKHDPTVTWRTKKVRKKGAAETIKKLSARPVESFFRIFAVESVAGDETLADEEDERMSLQELQQDIVFRLRDDVVPRASMYYISQLHGFDDEDLDDEGEELEREDWERSRREGKGQR</sequence>
<evidence type="ECO:0000313" key="5">
    <source>
        <dbReference type="Proteomes" id="UP000037460"/>
    </source>
</evidence>
<gene>
    <name evidence="4" type="ORF">Ctob_013356</name>
</gene>
<dbReference type="InterPro" id="IPR002164">
    <property type="entry name" value="NAP_family"/>
</dbReference>
<proteinExistence type="inferred from homology"/>
<comment type="similarity">
    <text evidence="1 2">Belongs to the nucleosome assembly protein (NAP) family.</text>
</comment>
<dbReference type="OrthoDB" id="27325at2759"/>